<name>A0AA39J9W9_ARMTA</name>
<dbReference type="GeneID" id="85353952"/>
<gene>
    <name evidence="2" type="ORF">EV420DRAFT_1486517</name>
</gene>
<keyword evidence="3" id="KW-1185">Reference proteome</keyword>
<dbReference type="AlphaFoldDB" id="A0AA39J9W9"/>
<reference evidence="2" key="1">
    <citation type="submission" date="2023-06" db="EMBL/GenBank/DDBJ databases">
        <authorList>
            <consortium name="Lawrence Berkeley National Laboratory"/>
            <person name="Ahrendt S."/>
            <person name="Sahu N."/>
            <person name="Indic B."/>
            <person name="Wong-Bajracharya J."/>
            <person name="Merenyi Z."/>
            <person name="Ke H.-M."/>
            <person name="Monk M."/>
            <person name="Kocsube S."/>
            <person name="Drula E."/>
            <person name="Lipzen A."/>
            <person name="Balint B."/>
            <person name="Henrissat B."/>
            <person name="Andreopoulos B."/>
            <person name="Martin F.M."/>
            <person name="Harder C.B."/>
            <person name="Rigling D."/>
            <person name="Ford K.L."/>
            <person name="Foster G.D."/>
            <person name="Pangilinan J."/>
            <person name="Papanicolaou A."/>
            <person name="Barry K."/>
            <person name="LaButti K."/>
            <person name="Viragh M."/>
            <person name="Koriabine M."/>
            <person name="Yan M."/>
            <person name="Riley R."/>
            <person name="Champramary S."/>
            <person name="Plett K.L."/>
            <person name="Tsai I.J."/>
            <person name="Slot J."/>
            <person name="Sipos G."/>
            <person name="Plett J."/>
            <person name="Nagy L.G."/>
            <person name="Grigoriev I.V."/>
        </authorList>
    </citation>
    <scope>NUCLEOTIDE SEQUENCE</scope>
    <source>
        <strain evidence="2">CCBAS 213</strain>
    </source>
</reference>
<feature type="region of interest" description="Disordered" evidence="1">
    <location>
        <begin position="100"/>
        <end position="122"/>
    </location>
</feature>
<evidence type="ECO:0000313" key="2">
    <source>
        <dbReference type="EMBL" id="KAK0438865.1"/>
    </source>
</evidence>
<dbReference type="Proteomes" id="UP001175211">
    <property type="component" value="Unassembled WGS sequence"/>
</dbReference>
<dbReference type="EMBL" id="JAUEPS010000092">
    <property type="protein sequence ID" value="KAK0438865.1"/>
    <property type="molecule type" value="Genomic_DNA"/>
</dbReference>
<evidence type="ECO:0000313" key="3">
    <source>
        <dbReference type="Proteomes" id="UP001175211"/>
    </source>
</evidence>
<comment type="caution">
    <text evidence="2">The sequence shown here is derived from an EMBL/GenBank/DDBJ whole genome shotgun (WGS) entry which is preliminary data.</text>
</comment>
<organism evidence="2 3">
    <name type="scientific">Armillaria tabescens</name>
    <name type="common">Ringless honey mushroom</name>
    <name type="synonym">Agaricus tabescens</name>
    <dbReference type="NCBI Taxonomy" id="1929756"/>
    <lineage>
        <taxon>Eukaryota</taxon>
        <taxon>Fungi</taxon>
        <taxon>Dikarya</taxon>
        <taxon>Basidiomycota</taxon>
        <taxon>Agaricomycotina</taxon>
        <taxon>Agaricomycetes</taxon>
        <taxon>Agaricomycetidae</taxon>
        <taxon>Agaricales</taxon>
        <taxon>Marasmiineae</taxon>
        <taxon>Physalacriaceae</taxon>
        <taxon>Desarmillaria</taxon>
    </lineage>
</organism>
<protein>
    <submittedName>
        <fullName evidence="2">Uncharacterized protein</fullName>
    </submittedName>
</protein>
<dbReference type="RefSeq" id="XP_060323059.1">
    <property type="nucleotide sequence ID" value="XM_060470404.1"/>
</dbReference>
<evidence type="ECO:0000256" key="1">
    <source>
        <dbReference type="SAM" id="MobiDB-lite"/>
    </source>
</evidence>
<proteinExistence type="predicted"/>
<accession>A0AA39J9W9</accession>
<sequence length="122" mass="13231">MPPLPVLMNFIRAGPYFIMLKTKNGPLGYHHEQVTLYIKHANHLAKGDIPEGWAEPAGYRSFAAGWNNEDTPSAFPVQHGGTVEKLSDIRVILDEIFPPTPVKRKAGEQGGREGSPAGPSSG</sequence>